<gene>
    <name evidence="2" type="ORF">PG993_013721</name>
</gene>
<dbReference type="Proteomes" id="UP001444661">
    <property type="component" value="Unassembled WGS sequence"/>
</dbReference>
<proteinExistence type="predicted"/>
<evidence type="ECO:0000313" key="3">
    <source>
        <dbReference type="Proteomes" id="UP001444661"/>
    </source>
</evidence>
<feature type="compositionally biased region" description="Polar residues" evidence="1">
    <location>
        <begin position="66"/>
        <end position="75"/>
    </location>
</feature>
<sequence length="530" mass="57352">MADTQVDSHAGSDTLMTYAVPDTKNISSIESTATKMKNLFASRRPKLANNCPSQDAPFPAARNEEYLTSTPTNSGKRPENARSHELNYVNLPIPQQKKDRLSDIRCLFHQSLLNVVPGDILMKPKWVGDEESCAQLCIIVLCDDMRAVRKANKFFKQSHVREEVENDFVVHVIPGLQRLNGEELAVYGNPGLNVPVNGTAIQIRGELGFKTATLGGLVSVNTKGVTTVYGFTSGHSLPLREAIAGADANGEEDSEDSEDFDDSGSASETIDSPSGSSQDDRLAGDAADGIMAQEIGHVTRHSFESRFVPGSNYDWALISLLDDTHELSDVVGKSTSTRSFGPFPHNSSPLRVAETNWALYPDGIRAYAITARGNCRGRIASNASCIRVAPGTKTVETLDFIPDPYSDPTFGKDDTDEGQVIGSQTMLQPGDSGCWVIQETSGDIFGHVVSSDESGEVSVLPLSQVLQDIRSKLDADEVSVPCSQYWLKASIGKQQDSKVAANLDSTESDKVVYKSNFIKGSGVMHNGDRL</sequence>
<protein>
    <submittedName>
        <fullName evidence="2">Uncharacterized protein</fullName>
    </submittedName>
</protein>
<feature type="region of interest" description="Disordered" evidence="1">
    <location>
        <begin position="247"/>
        <end position="283"/>
    </location>
</feature>
<organism evidence="2 3">
    <name type="scientific">Apiospora rasikravindrae</name>
    <dbReference type="NCBI Taxonomy" id="990691"/>
    <lineage>
        <taxon>Eukaryota</taxon>
        <taxon>Fungi</taxon>
        <taxon>Dikarya</taxon>
        <taxon>Ascomycota</taxon>
        <taxon>Pezizomycotina</taxon>
        <taxon>Sordariomycetes</taxon>
        <taxon>Xylariomycetidae</taxon>
        <taxon>Amphisphaeriales</taxon>
        <taxon>Apiosporaceae</taxon>
        <taxon>Apiospora</taxon>
    </lineage>
</organism>
<evidence type="ECO:0000313" key="2">
    <source>
        <dbReference type="EMBL" id="KAK8017395.1"/>
    </source>
</evidence>
<feature type="compositionally biased region" description="Basic and acidic residues" evidence="1">
    <location>
        <begin position="76"/>
        <end position="85"/>
    </location>
</feature>
<dbReference type="EMBL" id="JAQQWK010000013">
    <property type="protein sequence ID" value="KAK8017395.1"/>
    <property type="molecule type" value="Genomic_DNA"/>
</dbReference>
<feature type="compositionally biased region" description="Acidic residues" evidence="1">
    <location>
        <begin position="249"/>
        <end position="262"/>
    </location>
</feature>
<reference evidence="2 3" key="1">
    <citation type="submission" date="2023-01" db="EMBL/GenBank/DDBJ databases">
        <title>Analysis of 21 Apiospora genomes using comparative genomics revels a genus with tremendous synthesis potential of carbohydrate active enzymes and secondary metabolites.</title>
        <authorList>
            <person name="Sorensen T."/>
        </authorList>
    </citation>
    <scope>NUCLEOTIDE SEQUENCE [LARGE SCALE GENOMIC DNA]</scope>
    <source>
        <strain evidence="2 3">CBS 33761</strain>
    </source>
</reference>
<name>A0ABR1RR10_9PEZI</name>
<accession>A0ABR1RR10</accession>
<feature type="region of interest" description="Disordered" evidence="1">
    <location>
        <begin position="66"/>
        <end position="86"/>
    </location>
</feature>
<keyword evidence="3" id="KW-1185">Reference proteome</keyword>
<comment type="caution">
    <text evidence="2">The sequence shown here is derived from an EMBL/GenBank/DDBJ whole genome shotgun (WGS) entry which is preliminary data.</text>
</comment>
<evidence type="ECO:0000256" key="1">
    <source>
        <dbReference type="SAM" id="MobiDB-lite"/>
    </source>
</evidence>